<dbReference type="Proteomes" id="UP001144096">
    <property type="component" value="Unassembled WGS sequence"/>
</dbReference>
<reference evidence="2" key="1">
    <citation type="submission" date="2022-06" db="EMBL/GenBank/DDBJ databases">
        <title>Amycolatopsis iheyaensis sp. nov., a new species of the genus Amycolatopsis isolated from soil in Iheya island, Japan.</title>
        <authorList>
            <person name="Ngamcharungchit C."/>
            <person name="Kanto H."/>
            <person name="Take A."/>
            <person name="Intra B."/>
            <person name="Matsumoto A."/>
            <person name="Panbangred W."/>
            <person name="Inahashi Y."/>
        </authorList>
    </citation>
    <scope>NUCLEOTIDE SEQUENCE</scope>
    <source>
        <strain evidence="2">OK19-0408</strain>
    </source>
</reference>
<gene>
    <name evidence="2" type="ORF">M8542_39520</name>
</gene>
<comment type="caution">
    <text evidence="2">The sequence shown here is derived from an EMBL/GenBank/DDBJ whole genome shotgun (WGS) entry which is preliminary data.</text>
</comment>
<protein>
    <submittedName>
        <fullName evidence="2">Uncharacterized protein</fullName>
    </submittedName>
</protein>
<dbReference type="EMBL" id="JAMXQV010000029">
    <property type="protein sequence ID" value="MCR6488936.1"/>
    <property type="molecule type" value="Genomic_DNA"/>
</dbReference>
<evidence type="ECO:0000256" key="1">
    <source>
        <dbReference type="SAM" id="Phobius"/>
    </source>
</evidence>
<feature type="transmembrane region" description="Helical" evidence="1">
    <location>
        <begin position="6"/>
        <end position="28"/>
    </location>
</feature>
<keyword evidence="1" id="KW-0812">Transmembrane</keyword>
<name>A0A9X2SQ55_9PSEU</name>
<accession>A0A9X2SQ55</accession>
<feature type="transmembrane region" description="Helical" evidence="1">
    <location>
        <begin position="40"/>
        <end position="61"/>
    </location>
</feature>
<organism evidence="2 3">
    <name type="scientific">Amycolatopsis iheyensis</name>
    <dbReference type="NCBI Taxonomy" id="2945988"/>
    <lineage>
        <taxon>Bacteria</taxon>
        <taxon>Bacillati</taxon>
        <taxon>Actinomycetota</taxon>
        <taxon>Actinomycetes</taxon>
        <taxon>Pseudonocardiales</taxon>
        <taxon>Pseudonocardiaceae</taxon>
        <taxon>Amycolatopsis</taxon>
    </lineage>
</organism>
<keyword evidence="3" id="KW-1185">Reference proteome</keyword>
<evidence type="ECO:0000313" key="3">
    <source>
        <dbReference type="Proteomes" id="UP001144096"/>
    </source>
</evidence>
<keyword evidence="1" id="KW-0472">Membrane</keyword>
<evidence type="ECO:0000313" key="2">
    <source>
        <dbReference type="EMBL" id="MCR6488936.1"/>
    </source>
</evidence>
<feature type="transmembrane region" description="Helical" evidence="1">
    <location>
        <begin position="73"/>
        <end position="90"/>
    </location>
</feature>
<dbReference type="AlphaFoldDB" id="A0A9X2SQ55"/>
<keyword evidence="1" id="KW-1133">Transmembrane helix</keyword>
<sequence>MKRDFLAGVLLVNTIPHLIMGVAGKRCLTPLGGENSSPRLNLVWAGTNFLGAAVAFSSGMWREATQAEAGERLAVVQSGMFAMTLFGFVYESTAGRRKRRPPHRTG</sequence>
<proteinExistence type="predicted"/>
<dbReference type="RefSeq" id="WP_257925504.1">
    <property type="nucleotide sequence ID" value="NZ_JAMXQV010000029.1"/>
</dbReference>